<evidence type="ECO:0000313" key="3">
    <source>
        <dbReference type="EMBL" id="KGX91231.1"/>
    </source>
</evidence>
<keyword evidence="1" id="KW-0472">Membrane</keyword>
<accession>A0A0A5GDD3</accession>
<name>A0A0A5GDD3_9BACI</name>
<sequence>MGVDIQTLMEGFKTAMQPMNLLWVLVGGFLGTVVGMLPGLGPATAVAVLIPITFGMDPTSALILMAAIYYGAMYGGSRSSILLNTPGDGSAIAATFDGYPMSQQGRAGQALAMSAIASLIGGVIAVIGFIFLAKPLAEFALQFGPAEYFLLMVFTLSAIVSLSKGNMVKGFISMSVGLLLSTVGVDLQSGVYRFTMGIPQLSEGIDFLVIIIGIYAVGEVLYNLVSIDKPKGDKKSVGKKWITKDQWKVSKWPILRSGPLGFLIGVLPGAGGSIASMLSYTTERQLSKRQDQFGKGAVEGVAAPESANNAASVGALIPLLTMGIPGSGTTAVMLGAIIMLGVQPGPLLFQHNGDMVWSLVGSMFIGNIFLVLINILLLGLLVKILDTPAKILYPVIFVLSFIGTYTLNYSIIDFYILLLFGVVGLAMKIYKFPIAPLILAVIVGSDMEQNFRKSLVSSDGSLGIFFESTVSVVLLILTILSISYPFITEMIQKRRKTQDTAGNHHEL</sequence>
<feature type="transmembrane region" description="Helical" evidence="1">
    <location>
        <begin position="315"/>
        <end position="342"/>
    </location>
</feature>
<dbReference type="PANTHER" id="PTHR35342">
    <property type="entry name" value="TRICARBOXYLIC TRANSPORT PROTEIN"/>
    <property type="match status" value="1"/>
</dbReference>
<organism evidence="3 4">
    <name type="scientific">Pontibacillus marinus BH030004 = DSM 16465</name>
    <dbReference type="NCBI Taxonomy" id="1385511"/>
    <lineage>
        <taxon>Bacteria</taxon>
        <taxon>Bacillati</taxon>
        <taxon>Bacillota</taxon>
        <taxon>Bacilli</taxon>
        <taxon>Bacillales</taxon>
        <taxon>Bacillaceae</taxon>
        <taxon>Pontibacillus</taxon>
    </lineage>
</organism>
<dbReference type="InterPro" id="IPR002823">
    <property type="entry name" value="DUF112_TM"/>
</dbReference>
<dbReference type="AlphaFoldDB" id="A0A0A5GDD3"/>
<feature type="transmembrane region" description="Helical" evidence="1">
    <location>
        <begin position="464"/>
        <end position="487"/>
    </location>
</feature>
<dbReference type="Proteomes" id="UP000030403">
    <property type="component" value="Unassembled WGS sequence"/>
</dbReference>
<feature type="transmembrane region" description="Helical" evidence="1">
    <location>
        <begin position="391"/>
        <end position="407"/>
    </location>
</feature>
<protein>
    <submittedName>
        <fullName evidence="3">Transporter</fullName>
    </submittedName>
</protein>
<keyword evidence="1" id="KW-1133">Transmembrane helix</keyword>
<gene>
    <name evidence="3" type="ORF">N783_11115</name>
</gene>
<feature type="domain" description="DUF112" evidence="2">
    <location>
        <begin position="21"/>
        <end position="439"/>
    </location>
</feature>
<feature type="transmembrane region" description="Helical" evidence="1">
    <location>
        <begin position="139"/>
        <end position="160"/>
    </location>
</feature>
<evidence type="ECO:0000313" key="4">
    <source>
        <dbReference type="Proteomes" id="UP000030403"/>
    </source>
</evidence>
<evidence type="ECO:0000259" key="2">
    <source>
        <dbReference type="Pfam" id="PF01970"/>
    </source>
</evidence>
<dbReference type="STRING" id="1385511.GCA_000425225_00797"/>
<feature type="transmembrane region" description="Helical" evidence="1">
    <location>
        <begin position="167"/>
        <end position="185"/>
    </location>
</feature>
<dbReference type="Pfam" id="PF01970">
    <property type="entry name" value="TctA"/>
    <property type="match status" value="1"/>
</dbReference>
<dbReference type="RefSeq" id="WP_027445387.1">
    <property type="nucleotide sequence ID" value="NZ_AULJ01000008.1"/>
</dbReference>
<proteinExistence type="predicted"/>
<feature type="transmembrane region" description="Helical" evidence="1">
    <location>
        <begin position="21"/>
        <end position="40"/>
    </location>
</feature>
<dbReference type="EMBL" id="AVPF01000003">
    <property type="protein sequence ID" value="KGX91231.1"/>
    <property type="molecule type" value="Genomic_DNA"/>
</dbReference>
<feature type="transmembrane region" description="Helical" evidence="1">
    <location>
        <begin position="260"/>
        <end position="280"/>
    </location>
</feature>
<feature type="transmembrane region" description="Helical" evidence="1">
    <location>
        <begin position="414"/>
        <end position="444"/>
    </location>
</feature>
<feature type="transmembrane region" description="Helical" evidence="1">
    <location>
        <begin position="110"/>
        <end position="133"/>
    </location>
</feature>
<feature type="transmembrane region" description="Helical" evidence="1">
    <location>
        <begin position="363"/>
        <end position="385"/>
    </location>
</feature>
<evidence type="ECO:0000256" key="1">
    <source>
        <dbReference type="SAM" id="Phobius"/>
    </source>
</evidence>
<keyword evidence="4" id="KW-1185">Reference proteome</keyword>
<feature type="transmembrane region" description="Helical" evidence="1">
    <location>
        <begin position="205"/>
        <end position="225"/>
    </location>
</feature>
<dbReference type="PANTHER" id="PTHR35342:SF5">
    <property type="entry name" value="TRICARBOXYLIC TRANSPORT PROTEIN"/>
    <property type="match status" value="1"/>
</dbReference>
<feature type="transmembrane region" description="Helical" evidence="1">
    <location>
        <begin position="46"/>
        <end position="70"/>
    </location>
</feature>
<reference evidence="3 4" key="1">
    <citation type="submission" date="2013-08" db="EMBL/GenBank/DDBJ databases">
        <authorList>
            <person name="Huang J."/>
            <person name="Wang G."/>
        </authorList>
    </citation>
    <scope>NUCLEOTIDE SEQUENCE [LARGE SCALE GENOMIC DNA]</scope>
    <source>
        <strain evidence="3 4">BH030004</strain>
    </source>
</reference>
<keyword evidence="1" id="KW-0812">Transmembrane</keyword>
<dbReference type="eggNOG" id="COG3333">
    <property type="taxonomic scope" value="Bacteria"/>
</dbReference>
<comment type="caution">
    <text evidence="3">The sequence shown here is derived from an EMBL/GenBank/DDBJ whole genome shotgun (WGS) entry which is preliminary data.</text>
</comment>